<protein>
    <recommendedName>
        <fullName evidence="5">Secreted effector protein</fullName>
    </recommendedName>
</protein>
<evidence type="ECO:0008006" key="5">
    <source>
        <dbReference type="Google" id="ProtNLM"/>
    </source>
</evidence>
<feature type="region of interest" description="Disordered" evidence="1">
    <location>
        <begin position="176"/>
        <end position="217"/>
    </location>
</feature>
<gene>
    <name evidence="3" type="ORF">EV44_g0032</name>
</gene>
<dbReference type="AlphaFoldDB" id="A0A0B1PB77"/>
<proteinExistence type="predicted"/>
<keyword evidence="2" id="KW-0732">Signal</keyword>
<dbReference type="HOGENOM" id="CLU_1273089_0_0_1"/>
<feature type="signal peptide" evidence="2">
    <location>
        <begin position="1"/>
        <end position="21"/>
    </location>
</feature>
<feature type="compositionally biased region" description="Polar residues" evidence="1">
    <location>
        <begin position="200"/>
        <end position="217"/>
    </location>
</feature>
<keyword evidence="4" id="KW-1185">Reference proteome</keyword>
<comment type="caution">
    <text evidence="3">The sequence shown here is derived from an EMBL/GenBank/DDBJ whole genome shotgun (WGS) entry which is preliminary data.</text>
</comment>
<evidence type="ECO:0000313" key="3">
    <source>
        <dbReference type="EMBL" id="KHJ35503.1"/>
    </source>
</evidence>
<sequence>MKFFAIAKATLIVASNILVFGFQQQNGNSKVSKINLQPSNIYVKCGSISYTSEELDKAAAQACPLMTGKGKFLGIRWKTKPTVYQGTLLAKSEQNSLNTNSNDYKTKFLNFDHHPLLQWPLANKFKYLKANCYAIIKWDPTRVKCKVIGAYWKEKNREDVKCEQLTIRDKNSRYAASPIYHPGAPNSVHRPSGKSESVHDTTSIPPFNSNLHSSSAR</sequence>
<dbReference type="Proteomes" id="UP000030854">
    <property type="component" value="Unassembled WGS sequence"/>
</dbReference>
<evidence type="ECO:0000256" key="2">
    <source>
        <dbReference type="SAM" id="SignalP"/>
    </source>
</evidence>
<reference evidence="3 4" key="1">
    <citation type="journal article" date="2014" name="BMC Genomics">
        <title>Adaptive genomic structural variation in the grape powdery mildew pathogen, Erysiphe necator.</title>
        <authorList>
            <person name="Jones L."/>
            <person name="Riaz S."/>
            <person name="Morales-Cruz A."/>
            <person name="Amrine K.C."/>
            <person name="McGuire B."/>
            <person name="Gubler W.D."/>
            <person name="Walker M.A."/>
            <person name="Cantu D."/>
        </authorList>
    </citation>
    <scope>NUCLEOTIDE SEQUENCE [LARGE SCALE GENOMIC DNA]</scope>
    <source>
        <strain evidence="4">c</strain>
    </source>
</reference>
<dbReference type="EMBL" id="JNVN01000370">
    <property type="protein sequence ID" value="KHJ35503.1"/>
    <property type="molecule type" value="Genomic_DNA"/>
</dbReference>
<evidence type="ECO:0000256" key="1">
    <source>
        <dbReference type="SAM" id="MobiDB-lite"/>
    </source>
</evidence>
<evidence type="ECO:0000313" key="4">
    <source>
        <dbReference type="Proteomes" id="UP000030854"/>
    </source>
</evidence>
<name>A0A0B1PB77_UNCNE</name>
<feature type="chain" id="PRO_5002079892" description="Secreted effector protein" evidence="2">
    <location>
        <begin position="22"/>
        <end position="217"/>
    </location>
</feature>
<accession>A0A0B1PB77</accession>
<organism evidence="3 4">
    <name type="scientific">Uncinula necator</name>
    <name type="common">Grape powdery mildew</name>
    <dbReference type="NCBI Taxonomy" id="52586"/>
    <lineage>
        <taxon>Eukaryota</taxon>
        <taxon>Fungi</taxon>
        <taxon>Dikarya</taxon>
        <taxon>Ascomycota</taxon>
        <taxon>Pezizomycotina</taxon>
        <taxon>Leotiomycetes</taxon>
        <taxon>Erysiphales</taxon>
        <taxon>Erysiphaceae</taxon>
        <taxon>Erysiphe</taxon>
    </lineage>
</organism>